<evidence type="ECO:0000313" key="4">
    <source>
        <dbReference type="Ensembl" id="ENSECAP00000010303.2"/>
    </source>
</evidence>
<keyword evidence="5" id="KW-1185">Reference proteome</keyword>
<reference evidence="4 5" key="1">
    <citation type="journal article" date="2009" name="Science">
        <title>Genome sequence, comparative analysis, and population genetics of the domestic horse.</title>
        <authorList>
            <consortium name="Broad Institute Genome Sequencing Platform"/>
            <consortium name="Broad Institute Whole Genome Assembly Team"/>
            <person name="Wade C.M."/>
            <person name="Giulotto E."/>
            <person name="Sigurdsson S."/>
            <person name="Zoli M."/>
            <person name="Gnerre S."/>
            <person name="Imsland F."/>
            <person name="Lear T.L."/>
            <person name="Adelson D.L."/>
            <person name="Bailey E."/>
            <person name="Bellone R.R."/>
            <person name="Bloecker H."/>
            <person name="Distl O."/>
            <person name="Edgar R.C."/>
            <person name="Garber M."/>
            <person name="Leeb T."/>
            <person name="Mauceli E."/>
            <person name="MacLeod J.N."/>
            <person name="Penedo M.C.T."/>
            <person name="Raison J.M."/>
            <person name="Sharpe T."/>
            <person name="Vogel J."/>
            <person name="Andersson L."/>
            <person name="Antczak D.F."/>
            <person name="Biagi T."/>
            <person name="Binns M.M."/>
            <person name="Chowdhary B.P."/>
            <person name="Coleman S.J."/>
            <person name="Della Valle G."/>
            <person name="Fryc S."/>
            <person name="Guerin G."/>
            <person name="Hasegawa T."/>
            <person name="Hill E.W."/>
            <person name="Jurka J."/>
            <person name="Kiialainen A."/>
            <person name="Lindgren G."/>
            <person name="Liu J."/>
            <person name="Magnani E."/>
            <person name="Mickelson J.R."/>
            <person name="Murray J."/>
            <person name="Nergadze S.G."/>
            <person name="Onofrio R."/>
            <person name="Pedroni S."/>
            <person name="Piras M.F."/>
            <person name="Raudsepp T."/>
            <person name="Rocchi M."/>
            <person name="Roeed K.H."/>
            <person name="Ryder O.A."/>
            <person name="Searle S."/>
            <person name="Skow L."/>
            <person name="Swinburne J.E."/>
            <person name="Syvaenen A.C."/>
            <person name="Tozaki T."/>
            <person name="Valberg S.J."/>
            <person name="Vaudin M."/>
            <person name="White J.R."/>
            <person name="Zody M.C."/>
            <person name="Lander E.S."/>
            <person name="Lindblad-Toh K."/>
        </authorList>
    </citation>
    <scope>NUCLEOTIDE SEQUENCE [LARGE SCALE GENOMIC DNA]</scope>
    <source>
        <strain evidence="4 5">Thoroughbred</strain>
    </source>
</reference>
<dbReference type="Ensembl" id="ENSECAT00000013022.3">
    <property type="protein sequence ID" value="ENSECAP00000010303.2"/>
    <property type="gene ID" value="ENSECAG00000010565.4"/>
</dbReference>
<evidence type="ECO:0007829" key="6">
    <source>
        <dbReference type="PeptideAtlas" id="F6RVI6"/>
    </source>
</evidence>
<dbReference type="HOGENOM" id="CLU_161063_0_0_1"/>
<evidence type="ECO:0000313" key="5">
    <source>
        <dbReference type="Proteomes" id="UP000002281"/>
    </source>
</evidence>
<reference evidence="4" key="3">
    <citation type="submission" date="2025-09" db="UniProtKB">
        <authorList>
            <consortium name="Ensembl"/>
        </authorList>
    </citation>
    <scope>IDENTIFICATION</scope>
    <source>
        <strain evidence="4">Thoroughbred</strain>
    </source>
</reference>
<name>F6RVI6_HORSE</name>
<dbReference type="Pfam" id="PF01099">
    <property type="entry name" value="Uteroglobin"/>
    <property type="match status" value="1"/>
</dbReference>
<keyword evidence="6" id="KW-1267">Proteomics identification</keyword>
<keyword evidence="2" id="KW-0964">Secreted</keyword>
<dbReference type="SUPFAM" id="SSF48201">
    <property type="entry name" value="Uteroglobin-like"/>
    <property type="match status" value="1"/>
</dbReference>
<dbReference type="FunCoup" id="F6RVI6">
    <property type="interactions" value="4"/>
</dbReference>
<evidence type="ECO:0008006" key="7">
    <source>
        <dbReference type="Google" id="ProtNLM"/>
    </source>
</evidence>
<keyword evidence="3" id="KW-0472">Membrane</keyword>
<dbReference type="InterPro" id="IPR016126">
    <property type="entry name" value="Secretoglobin"/>
</dbReference>
<dbReference type="GO" id="GO:0005615">
    <property type="term" value="C:extracellular space"/>
    <property type="evidence" value="ECO:0000318"/>
    <property type="project" value="GO_Central"/>
</dbReference>
<evidence type="ECO:0000256" key="2">
    <source>
        <dbReference type="ARBA" id="ARBA00022525"/>
    </source>
</evidence>
<sequence length="133" mass="14727">MGGIKVVTRRIKGGGLGTPHQSESLHPCHVRDQRTTAASIMKLVTVLMLVAFPLYCYAGSGCQLLEDVVEKTITAELSPAEYVEAVQEFIPDEATEKAAIQLKQCYLKQSNETLNDFRTMMNSMYNSAYCALF</sequence>
<comment type="subcellular location">
    <subcellularLocation>
        <location evidence="1">Secreted</location>
    </subcellularLocation>
</comment>
<dbReference type="PANTHER" id="PTHR14037">
    <property type="entry name" value="MAMMAGLOBIN-RELATED"/>
    <property type="match status" value="1"/>
</dbReference>
<accession>F6RVI6</accession>
<dbReference type="InterPro" id="IPR035960">
    <property type="entry name" value="Secretoglobin_sf"/>
</dbReference>
<dbReference type="PROSITE" id="PS51311">
    <property type="entry name" value="SCGB"/>
    <property type="match status" value="1"/>
</dbReference>
<dbReference type="GeneTree" id="ENSGT00390000013802"/>
<dbReference type="CDD" id="cd00633">
    <property type="entry name" value="Secretoglobin"/>
    <property type="match status" value="1"/>
</dbReference>
<reference evidence="4" key="2">
    <citation type="submission" date="2025-08" db="UniProtKB">
        <authorList>
            <consortium name="Ensembl"/>
        </authorList>
    </citation>
    <scope>IDENTIFICATION</scope>
    <source>
        <strain evidence="4">Thoroughbred</strain>
    </source>
</reference>
<proteinExistence type="evidence at protein level"/>
<dbReference type="InParanoid" id="F6RVI6"/>
<dbReference type="Proteomes" id="UP000002281">
    <property type="component" value="Chromosome 12"/>
</dbReference>
<evidence type="ECO:0000256" key="3">
    <source>
        <dbReference type="SAM" id="Phobius"/>
    </source>
</evidence>
<dbReference type="PANTHER" id="PTHR14037:SF4">
    <property type="entry name" value="MAMMAGLOBIN-B"/>
    <property type="match status" value="1"/>
</dbReference>
<protein>
    <recommendedName>
        <fullName evidence="7">Secretoglobin family 2A member 2</fullName>
    </recommendedName>
</protein>
<dbReference type="ExpressionAtlas" id="F6RVI6">
    <property type="expression patterns" value="baseline"/>
</dbReference>
<evidence type="ECO:0000256" key="1">
    <source>
        <dbReference type="ARBA" id="ARBA00004613"/>
    </source>
</evidence>
<keyword evidence="3" id="KW-1133">Transmembrane helix</keyword>
<dbReference type="Gene3D" id="1.10.210.10">
    <property type="entry name" value="Secretoglobin"/>
    <property type="match status" value="1"/>
</dbReference>
<dbReference type="AlphaFoldDB" id="F6RVI6"/>
<dbReference type="GO" id="GO:0030521">
    <property type="term" value="P:androgen receptor signaling pathway"/>
    <property type="evidence" value="ECO:0000318"/>
    <property type="project" value="GO_Central"/>
</dbReference>
<dbReference type="OMA" id="DSIWCNM"/>
<feature type="transmembrane region" description="Helical" evidence="3">
    <location>
        <begin position="40"/>
        <end position="60"/>
    </location>
</feature>
<dbReference type="PaxDb" id="9796-ENSECAP00000010303"/>
<keyword evidence="3" id="KW-0812">Transmembrane</keyword>
<dbReference type="Bgee" id="ENSECAG00000010565">
    <property type="expression patterns" value="Expressed in zone of skin and 11 other cell types or tissues"/>
</dbReference>
<organism evidence="4 5">
    <name type="scientific">Equus caballus</name>
    <name type="common">Horse</name>
    <dbReference type="NCBI Taxonomy" id="9796"/>
    <lineage>
        <taxon>Eukaryota</taxon>
        <taxon>Metazoa</taxon>
        <taxon>Chordata</taxon>
        <taxon>Craniata</taxon>
        <taxon>Vertebrata</taxon>
        <taxon>Euteleostomi</taxon>
        <taxon>Mammalia</taxon>
        <taxon>Eutheria</taxon>
        <taxon>Laurasiatheria</taxon>
        <taxon>Perissodactyla</taxon>
        <taxon>Equidae</taxon>
        <taxon>Equus</taxon>
    </lineage>
</organism>